<keyword evidence="4" id="KW-0238">DNA-binding</keyword>
<evidence type="ECO:0000313" key="10">
    <source>
        <dbReference type="Proteomes" id="UP000247569"/>
    </source>
</evidence>
<dbReference type="Gene3D" id="1.10.10.10">
    <property type="entry name" value="Winged helix-like DNA-binding domain superfamily/Winged helix DNA-binding domain"/>
    <property type="match status" value="1"/>
</dbReference>
<proteinExistence type="inferred from homology"/>
<dbReference type="SUPFAM" id="SSF88659">
    <property type="entry name" value="Sigma3 and sigma4 domains of RNA polymerase sigma factors"/>
    <property type="match status" value="1"/>
</dbReference>
<dbReference type="AlphaFoldDB" id="A0A318JRQ9"/>
<dbReference type="InterPro" id="IPR013324">
    <property type="entry name" value="RNA_pol_sigma_r3/r4-like"/>
</dbReference>
<dbReference type="EMBL" id="QJKF01000024">
    <property type="protein sequence ID" value="PXX54578.1"/>
    <property type="molecule type" value="Genomic_DNA"/>
</dbReference>
<evidence type="ECO:0000256" key="3">
    <source>
        <dbReference type="ARBA" id="ARBA00023082"/>
    </source>
</evidence>
<keyword evidence="10" id="KW-1185">Reference proteome</keyword>
<dbReference type="InterPro" id="IPR039425">
    <property type="entry name" value="RNA_pol_sigma-70-like"/>
</dbReference>
<comment type="caution">
    <text evidence="9">The sequence shown here is derived from an EMBL/GenBank/DDBJ whole genome shotgun (WGS) entry which is preliminary data.</text>
</comment>
<gene>
    <name evidence="9" type="ORF">DFR70_12419</name>
</gene>
<dbReference type="NCBIfam" id="TIGR02937">
    <property type="entry name" value="sigma70-ECF"/>
    <property type="match status" value="1"/>
</dbReference>
<keyword evidence="5" id="KW-0804">Transcription</keyword>
<dbReference type="InterPro" id="IPR013249">
    <property type="entry name" value="RNA_pol_sigma70_r4_t2"/>
</dbReference>
<sequence length="224" mass="24440">MREHGFASAHRSGDSAPDADEVGDSLRRLPGELDRHRSALADRLATLLTATATGDRAAFTDFYRLTSPRVYGLAARILGSHPTAEEVTQEVYLQVWSSADQYNPALAAPVGWLMMLAHRRAVDRVRAEAAAAVRDLAYACAHAGRDHDVVAESVTQRMEEQAVLGCLDALTPTQREAISLAYYSGRTYREVADHLSVPLPTVKTRIRDGLKRLEICLSVEGADG</sequence>
<reference evidence="9 10" key="1">
    <citation type="submission" date="2018-05" db="EMBL/GenBank/DDBJ databases">
        <title>Genomic Encyclopedia of Type Strains, Phase IV (KMG-IV): sequencing the most valuable type-strain genomes for metagenomic binning, comparative biology and taxonomic classification.</title>
        <authorList>
            <person name="Goeker M."/>
        </authorList>
    </citation>
    <scope>NUCLEOTIDE SEQUENCE [LARGE SCALE GENOMIC DNA]</scope>
    <source>
        <strain evidence="9 10">DSM 44704</strain>
    </source>
</reference>
<evidence type="ECO:0000259" key="7">
    <source>
        <dbReference type="Pfam" id="PF04542"/>
    </source>
</evidence>
<organism evidence="9 10">
    <name type="scientific">Nocardia tenerifensis</name>
    <dbReference type="NCBI Taxonomy" id="228006"/>
    <lineage>
        <taxon>Bacteria</taxon>
        <taxon>Bacillati</taxon>
        <taxon>Actinomycetota</taxon>
        <taxon>Actinomycetes</taxon>
        <taxon>Mycobacteriales</taxon>
        <taxon>Nocardiaceae</taxon>
        <taxon>Nocardia</taxon>
    </lineage>
</organism>
<evidence type="ECO:0000313" key="9">
    <source>
        <dbReference type="EMBL" id="PXX54578.1"/>
    </source>
</evidence>
<dbReference type="InterPro" id="IPR014284">
    <property type="entry name" value="RNA_pol_sigma-70_dom"/>
</dbReference>
<feature type="region of interest" description="Disordered" evidence="6">
    <location>
        <begin position="1"/>
        <end position="25"/>
    </location>
</feature>
<protein>
    <submittedName>
        <fullName evidence="9">RNA polymerase sigma-70 factor (ECF subfamily)</fullName>
    </submittedName>
</protein>
<dbReference type="InterPro" id="IPR013325">
    <property type="entry name" value="RNA_pol_sigma_r2"/>
</dbReference>
<dbReference type="RefSeq" id="WP_040736930.1">
    <property type="nucleotide sequence ID" value="NZ_QJKF01000024.1"/>
</dbReference>
<dbReference type="CDD" id="cd06171">
    <property type="entry name" value="Sigma70_r4"/>
    <property type="match status" value="1"/>
</dbReference>
<name>A0A318JRQ9_9NOCA</name>
<evidence type="ECO:0000256" key="5">
    <source>
        <dbReference type="ARBA" id="ARBA00023163"/>
    </source>
</evidence>
<evidence type="ECO:0000256" key="4">
    <source>
        <dbReference type="ARBA" id="ARBA00023125"/>
    </source>
</evidence>
<dbReference type="GO" id="GO:0003677">
    <property type="term" value="F:DNA binding"/>
    <property type="evidence" value="ECO:0007669"/>
    <property type="project" value="UniProtKB-KW"/>
</dbReference>
<dbReference type="Pfam" id="PF08281">
    <property type="entry name" value="Sigma70_r4_2"/>
    <property type="match status" value="1"/>
</dbReference>
<dbReference type="Pfam" id="PF04542">
    <property type="entry name" value="Sigma70_r2"/>
    <property type="match status" value="1"/>
</dbReference>
<dbReference type="GO" id="GO:0006352">
    <property type="term" value="P:DNA-templated transcription initiation"/>
    <property type="evidence" value="ECO:0007669"/>
    <property type="project" value="InterPro"/>
</dbReference>
<accession>A0A318JRQ9</accession>
<evidence type="ECO:0000256" key="1">
    <source>
        <dbReference type="ARBA" id="ARBA00010641"/>
    </source>
</evidence>
<evidence type="ECO:0000256" key="6">
    <source>
        <dbReference type="SAM" id="MobiDB-lite"/>
    </source>
</evidence>
<dbReference type="GO" id="GO:0016987">
    <property type="term" value="F:sigma factor activity"/>
    <property type="evidence" value="ECO:0007669"/>
    <property type="project" value="UniProtKB-KW"/>
</dbReference>
<feature type="domain" description="RNA polymerase sigma factor 70 region 4 type 2" evidence="8">
    <location>
        <begin position="161"/>
        <end position="213"/>
    </location>
</feature>
<dbReference type="NCBIfam" id="NF007228">
    <property type="entry name" value="PRK09646.1"/>
    <property type="match status" value="1"/>
</dbReference>
<dbReference type="InterPro" id="IPR007627">
    <property type="entry name" value="RNA_pol_sigma70_r2"/>
</dbReference>
<dbReference type="SUPFAM" id="SSF88946">
    <property type="entry name" value="Sigma2 domain of RNA polymerase sigma factors"/>
    <property type="match status" value="1"/>
</dbReference>
<evidence type="ECO:0000256" key="2">
    <source>
        <dbReference type="ARBA" id="ARBA00023015"/>
    </source>
</evidence>
<keyword evidence="3" id="KW-0731">Sigma factor</keyword>
<feature type="domain" description="RNA polymerase sigma-70 region 2" evidence="7">
    <location>
        <begin position="63"/>
        <end position="129"/>
    </location>
</feature>
<dbReference type="InterPro" id="IPR036388">
    <property type="entry name" value="WH-like_DNA-bd_sf"/>
</dbReference>
<evidence type="ECO:0000259" key="8">
    <source>
        <dbReference type="Pfam" id="PF08281"/>
    </source>
</evidence>
<dbReference type="PANTHER" id="PTHR43133:SF66">
    <property type="entry name" value="ECF RNA POLYMERASE SIGMA FACTOR SIGK"/>
    <property type="match status" value="1"/>
</dbReference>
<dbReference type="Gene3D" id="1.10.1740.10">
    <property type="match status" value="1"/>
</dbReference>
<keyword evidence="2" id="KW-0805">Transcription regulation</keyword>
<dbReference type="OrthoDB" id="9784272at2"/>
<comment type="similarity">
    <text evidence="1">Belongs to the sigma-70 factor family. ECF subfamily.</text>
</comment>
<dbReference type="PANTHER" id="PTHR43133">
    <property type="entry name" value="RNA POLYMERASE ECF-TYPE SIGMA FACTO"/>
    <property type="match status" value="1"/>
</dbReference>
<dbReference type="Proteomes" id="UP000247569">
    <property type="component" value="Unassembled WGS sequence"/>
</dbReference>